<proteinExistence type="predicted"/>
<evidence type="ECO:0000313" key="3">
    <source>
        <dbReference type="Proteomes" id="UP000253628"/>
    </source>
</evidence>
<evidence type="ECO:0000256" key="1">
    <source>
        <dbReference type="SAM" id="Phobius"/>
    </source>
</evidence>
<feature type="transmembrane region" description="Helical" evidence="1">
    <location>
        <begin position="28"/>
        <end position="54"/>
    </location>
</feature>
<accession>A0A366HEW0</accession>
<keyword evidence="1" id="KW-1133">Transmembrane helix</keyword>
<comment type="caution">
    <text evidence="2">The sequence shown here is derived from an EMBL/GenBank/DDBJ whole genome shotgun (WGS) entry which is preliminary data.</text>
</comment>
<keyword evidence="1" id="KW-0472">Membrane</keyword>
<organism evidence="2 3">
    <name type="scientific">Eoetvoesiella caeni</name>
    <dbReference type="NCBI Taxonomy" id="645616"/>
    <lineage>
        <taxon>Bacteria</taxon>
        <taxon>Pseudomonadati</taxon>
        <taxon>Pseudomonadota</taxon>
        <taxon>Betaproteobacteria</taxon>
        <taxon>Burkholderiales</taxon>
        <taxon>Alcaligenaceae</taxon>
        <taxon>Eoetvoesiella</taxon>
    </lineage>
</organism>
<dbReference type="Proteomes" id="UP000253628">
    <property type="component" value="Unassembled WGS sequence"/>
</dbReference>
<keyword evidence="1" id="KW-0812">Transmembrane</keyword>
<reference evidence="2 3" key="1">
    <citation type="submission" date="2018-06" db="EMBL/GenBank/DDBJ databases">
        <title>Genomic Encyclopedia of Type Strains, Phase IV (KMG-IV): sequencing the most valuable type-strain genomes for metagenomic binning, comparative biology and taxonomic classification.</title>
        <authorList>
            <person name="Goeker M."/>
        </authorList>
    </citation>
    <scope>NUCLEOTIDE SEQUENCE [LARGE SCALE GENOMIC DNA]</scope>
    <source>
        <strain evidence="2 3">DSM 25520</strain>
    </source>
</reference>
<sequence>MLAGTHVRQLQRTALMLEQTMRTRLTRIVILVLAAIGLVAILAFVFMGIMMFWMMSG</sequence>
<evidence type="ECO:0000313" key="2">
    <source>
        <dbReference type="EMBL" id="RBP40201.1"/>
    </source>
</evidence>
<name>A0A366HEW0_9BURK</name>
<dbReference type="AlphaFoldDB" id="A0A366HEW0"/>
<gene>
    <name evidence="2" type="ORF">DFR37_104300</name>
</gene>
<protein>
    <submittedName>
        <fullName evidence="2">Uncharacterized protein</fullName>
    </submittedName>
</protein>
<keyword evidence="3" id="KW-1185">Reference proteome</keyword>
<dbReference type="EMBL" id="QNRQ01000004">
    <property type="protein sequence ID" value="RBP40201.1"/>
    <property type="molecule type" value="Genomic_DNA"/>
</dbReference>